<organism evidence="1 2">
    <name type="scientific">Solanum tuberosum</name>
    <name type="common">Potato</name>
    <dbReference type="NCBI Taxonomy" id="4113"/>
    <lineage>
        <taxon>Eukaryota</taxon>
        <taxon>Viridiplantae</taxon>
        <taxon>Streptophyta</taxon>
        <taxon>Embryophyta</taxon>
        <taxon>Tracheophyta</taxon>
        <taxon>Spermatophyta</taxon>
        <taxon>Magnoliopsida</taxon>
        <taxon>eudicotyledons</taxon>
        <taxon>Gunneridae</taxon>
        <taxon>Pentapetalae</taxon>
        <taxon>asterids</taxon>
        <taxon>lamiids</taxon>
        <taxon>Solanales</taxon>
        <taxon>Solanaceae</taxon>
        <taxon>Solanoideae</taxon>
        <taxon>Solaneae</taxon>
        <taxon>Solanum</taxon>
    </lineage>
</organism>
<sequence>MEKGKGQGRSCLARRLLGFFGESAPMLQTVKSELNPVALLSFLASRKHTSSVRCVILLCFLHLTGWTVDRKITSIRPASRRAACLSCVTTLQSELLF</sequence>
<protein>
    <submittedName>
        <fullName evidence="1">Uncharacterized protein</fullName>
    </submittedName>
</protein>
<name>A0ABQ7TXQ7_SOLTU</name>
<gene>
    <name evidence="1" type="ORF">KY290_038095</name>
</gene>
<accession>A0ABQ7TXQ7</accession>
<evidence type="ECO:0000313" key="1">
    <source>
        <dbReference type="EMBL" id="KAH0739390.1"/>
    </source>
</evidence>
<dbReference type="Proteomes" id="UP000826656">
    <property type="component" value="Unassembled WGS sequence"/>
</dbReference>
<reference evidence="1 2" key="1">
    <citation type="journal article" date="2021" name="bioRxiv">
        <title>Chromosome-scale and haplotype-resolved genome assembly of a tetraploid potato cultivar.</title>
        <authorList>
            <person name="Sun H."/>
            <person name="Jiao W.-B."/>
            <person name="Krause K."/>
            <person name="Campoy J.A."/>
            <person name="Goel M."/>
            <person name="Folz-Donahue K."/>
            <person name="Kukat C."/>
            <person name="Huettel B."/>
            <person name="Schneeberger K."/>
        </authorList>
    </citation>
    <scope>NUCLEOTIDE SEQUENCE [LARGE SCALE GENOMIC DNA]</scope>
    <source>
        <strain evidence="1">SolTubOtavaFocal</strain>
        <tissue evidence="1">Leaves</tissue>
    </source>
</reference>
<proteinExistence type="predicted"/>
<dbReference type="EMBL" id="JAIVGD010000028">
    <property type="protein sequence ID" value="KAH0739390.1"/>
    <property type="molecule type" value="Genomic_DNA"/>
</dbReference>
<keyword evidence="2" id="KW-1185">Reference proteome</keyword>
<comment type="caution">
    <text evidence="1">The sequence shown here is derived from an EMBL/GenBank/DDBJ whole genome shotgun (WGS) entry which is preliminary data.</text>
</comment>
<evidence type="ECO:0000313" key="2">
    <source>
        <dbReference type="Proteomes" id="UP000826656"/>
    </source>
</evidence>